<dbReference type="AlphaFoldDB" id="A0A0C9Y7T0"/>
<dbReference type="EMBL" id="KN833759">
    <property type="protein sequence ID" value="KIK20755.1"/>
    <property type="molecule type" value="Genomic_DNA"/>
</dbReference>
<sequence length="260" mass="28684">MTRGADSSGHQGAIPLDRKILPTHFLASLDSTCQSSTVNVRRLRSDAEIISRSGDVSVLDWVGEASPFNNCFSTNLLAYRTVPDIQPIPCAPVRPNDVDFGKTQNLWSKLAGLPIIHLVTAVQLQGFSTSPTRYTCEIHASRLTPLEVTLSGNLDEGAGRYVLARPWHPKALPMQTGSGDYWELLEQLMQPFNALLLKKLPHEEYRRVARDCMPYRLSSGSGQHLRQSSANSGGRIIILVVGSLTHRAPLMFYPSVSSYI</sequence>
<dbReference type="HOGENOM" id="CLU_1070047_0_0_1"/>
<reference evidence="2" key="2">
    <citation type="submission" date="2015-01" db="EMBL/GenBank/DDBJ databases">
        <title>Evolutionary Origins and Diversification of the Mycorrhizal Mutualists.</title>
        <authorList>
            <consortium name="DOE Joint Genome Institute"/>
            <consortium name="Mycorrhizal Genomics Consortium"/>
            <person name="Kohler A."/>
            <person name="Kuo A."/>
            <person name="Nagy L.G."/>
            <person name="Floudas D."/>
            <person name="Copeland A."/>
            <person name="Barry K.W."/>
            <person name="Cichocki N."/>
            <person name="Veneault-Fourrey C."/>
            <person name="LaButti K."/>
            <person name="Lindquist E.A."/>
            <person name="Lipzen A."/>
            <person name="Lundell T."/>
            <person name="Morin E."/>
            <person name="Murat C."/>
            <person name="Riley R."/>
            <person name="Ohm R."/>
            <person name="Sun H."/>
            <person name="Tunlid A."/>
            <person name="Henrissat B."/>
            <person name="Grigoriev I.V."/>
            <person name="Hibbett D.S."/>
            <person name="Martin F."/>
        </authorList>
    </citation>
    <scope>NUCLEOTIDE SEQUENCE [LARGE SCALE GENOMIC DNA]</scope>
    <source>
        <strain evidence="2">441</strain>
    </source>
</reference>
<dbReference type="OrthoDB" id="2691029at2759"/>
<dbReference type="Proteomes" id="UP000054018">
    <property type="component" value="Unassembled WGS sequence"/>
</dbReference>
<keyword evidence="2" id="KW-1185">Reference proteome</keyword>
<name>A0A0C9Y7T0_9AGAM</name>
<reference evidence="1 2" key="1">
    <citation type="submission" date="2014-04" db="EMBL/GenBank/DDBJ databases">
        <authorList>
            <consortium name="DOE Joint Genome Institute"/>
            <person name="Kuo A."/>
            <person name="Kohler A."/>
            <person name="Costa M.D."/>
            <person name="Nagy L.G."/>
            <person name="Floudas D."/>
            <person name="Copeland A."/>
            <person name="Barry K.W."/>
            <person name="Cichocki N."/>
            <person name="Veneault-Fourrey C."/>
            <person name="LaButti K."/>
            <person name="Lindquist E.A."/>
            <person name="Lipzen A."/>
            <person name="Lundell T."/>
            <person name="Morin E."/>
            <person name="Murat C."/>
            <person name="Sun H."/>
            <person name="Tunlid A."/>
            <person name="Henrissat B."/>
            <person name="Grigoriev I.V."/>
            <person name="Hibbett D.S."/>
            <person name="Martin F."/>
            <person name="Nordberg H.P."/>
            <person name="Cantor M.N."/>
            <person name="Hua S.X."/>
        </authorList>
    </citation>
    <scope>NUCLEOTIDE SEQUENCE [LARGE SCALE GENOMIC DNA]</scope>
    <source>
        <strain evidence="1 2">441</strain>
    </source>
</reference>
<accession>A0A0C9Y7T0</accession>
<evidence type="ECO:0000313" key="2">
    <source>
        <dbReference type="Proteomes" id="UP000054018"/>
    </source>
</evidence>
<proteinExistence type="predicted"/>
<gene>
    <name evidence="1" type="ORF">PISMIDRAFT_12693</name>
</gene>
<organism evidence="1 2">
    <name type="scientific">Pisolithus microcarpus 441</name>
    <dbReference type="NCBI Taxonomy" id="765257"/>
    <lineage>
        <taxon>Eukaryota</taxon>
        <taxon>Fungi</taxon>
        <taxon>Dikarya</taxon>
        <taxon>Basidiomycota</taxon>
        <taxon>Agaricomycotina</taxon>
        <taxon>Agaricomycetes</taxon>
        <taxon>Agaricomycetidae</taxon>
        <taxon>Boletales</taxon>
        <taxon>Sclerodermatineae</taxon>
        <taxon>Pisolithaceae</taxon>
        <taxon>Pisolithus</taxon>
    </lineage>
</organism>
<protein>
    <submittedName>
        <fullName evidence="1">Uncharacterized protein</fullName>
    </submittedName>
</protein>
<evidence type="ECO:0000313" key="1">
    <source>
        <dbReference type="EMBL" id="KIK20755.1"/>
    </source>
</evidence>